<keyword evidence="3 9" id="KW-0812">Transmembrane</keyword>
<feature type="domain" description="CBS" evidence="11">
    <location>
        <begin position="216"/>
        <end position="276"/>
    </location>
</feature>
<dbReference type="PANTHER" id="PTHR43099">
    <property type="entry name" value="UPF0053 PROTEIN YRKA"/>
    <property type="match status" value="1"/>
</dbReference>
<comment type="caution">
    <text evidence="13">The sequence shown here is derived from an EMBL/GenBank/DDBJ whole genome shotgun (WGS) entry which is preliminary data.</text>
</comment>
<evidence type="ECO:0000256" key="8">
    <source>
        <dbReference type="PROSITE-ProRule" id="PRU00703"/>
    </source>
</evidence>
<dbReference type="RefSeq" id="WP_194929417.1">
    <property type="nucleotide sequence ID" value="NZ_JADLZT010000001.1"/>
</dbReference>
<dbReference type="InterPro" id="IPR051676">
    <property type="entry name" value="UPF0053_domain"/>
</dbReference>
<dbReference type="Proteomes" id="UP001429984">
    <property type="component" value="Unassembled WGS sequence"/>
</dbReference>
<dbReference type="SMART" id="SM01091">
    <property type="entry name" value="CorC_HlyC"/>
    <property type="match status" value="1"/>
</dbReference>
<feature type="transmembrane region" description="Helical" evidence="10">
    <location>
        <begin position="66"/>
        <end position="90"/>
    </location>
</feature>
<evidence type="ECO:0000256" key="4">
    <source>
        <dbReference type="ARBA" id="ARBA00022737"/>
    </source>
</evidence>
<evidence type="ECO:0000256" key="6">
    <source>
        <dbReference type="ARBA" id="ARBA00023122"/>
    </source>
</evidence>
<protein>
    <submittedName>
        <fullName evidence="13">HlyC/CorC family transporter</fullName>
    </submittedName>
</protein>
<dbReference type="EMBL" id="JADLZT010000001">
    <property type="protein sequence ID" value="MBF6022834.1"/>
    <property type="molecule type" value="Genomic_DNA"/>
</dbReference>
<dbReference type="SMART" id="SM00116">
    <property type="entry name" value="CBS"/>
    <property type="match status" value="2"/>
</dbReference>
<dbReference type="Pfam" id="PF03471">
    <property type="entry name" value="CorC_HlyC"/>
    <property type="match status" value="1"/>
</dbReference>
<dbReference type="Pfam" id="PF00571">
    <property type="entry name" value="CBS"/>
    <property type="match status" value="2"/>
</dbReference>
<keyword evidence="14" id="KW-1185">Reference proteome</keyword>
<dbReference type="InterPro" id="IPR046342">
    <property type="entry name" value="CBS_dom_sf"/>
</dbReference>
<feature type="transmembrane region" description="Helical" evidence="10">
    <location>
        <begin position="6"/>
        <end position="25"/>
    </location>
</feature>
<evidence type="ECO:0000259" key="12">
    <source>
        <dbReference type="PROSITE" id="PS51846"/>
    </source>
</evidence>
<dbReference type="Gene3D" id="3.10.580.10">
    <property type="entry name" value="CBS-domain"/>
    <property type="match status" value="1"/>
</dbReference>
<dbReference type="InterPro" id="IPR002550">
    <property type="entry name" value="CNNM"/>
</dbReference>
<dbReference type="SUPFAM" id="SSF54631">
    <property type="entry name" value="CBS-domain pair"/>
    <property type="match status" value="1"/>
</dbReference>
<evidence type="ECO:0000256" key="2">
    <source>
        <dbReference type="ARBA" id="ARBA00022475"/>
    </source>
</evidence>
<keyword evidence="4" id="KW-0677">Repeat</keyword>
<organism evidence="13 14">
    <name type="scientific">Lysobacter niastensis</name>
    <dbReference type="NCBI Taxonomy" id="380629"/>
    <lineage>
        <taxon>Bacteria</taxon>
        <taxon>Pseudomonadati</taxon>
        <taxon>Pseudomonadota</taxon>
        <taxon>Gammaproteobacteria</taxon>
        <taxon>Lysobacterales</taxon>
        <taxon>Lysobacteraceae</taxon>
        <taxon>Lysobacter</taxon>
    </lineage>
</organism>
<comment type="subcellular location">
    <subcellularLocation>
        <location evidence="1">Cell membrane</location>
        <topology evidence="1">Multi-pass membrane protein</topology>
    </subcellularLocation>
</comment>
<gene>
    <name evidence="13" type="ORF">IU514_02215</name>
</gene>
<dbReference type="InterPro" id="IPR044751">
    <property type="entry name" value="Ion_transp-like_CBS"/>
</dbReference>
<dbReference type="PANTHER" id="PTHR43099:SF5">
    <property type="entry name" value="HLYC_CORC FAMILY TRANSPORTER"/>
    <property type="match status" value="1"/>
</dbReference>
<keyword evidence="7 9" id="KW-0472">Membrane</keyword>
<evidence type="ECO:0000256" key="3">
    <source>
        <dbReference type="ARBA" id="ARBA00022692"/>
    </source>
</evidence>
<dbReference type="InterPro" id="IPR016169">
    <property type="entry name" value="FAD-bd_PCMH_sub2"/>
</dbReference>
<dbReference type="Pfam" id="PF01595">
    <property type="entry name" value="CNNM"/>
    <property type="match status" value="1"/>
</dbReference>
<dbReference type="InterPro" id="IPR000644">
    <property type="entry name" value="CBS_dom"/>
</dbReference>
<evidence type="ECO:0000259" key="11">
    <source>
        <dbReference type="PROSITE" id="PS51371"/>
    </source>
</evidence>
<evidence type="ECO:0000256" key="7">
    <source>
        <dbReference type="ARBA" id="ARBA00023136"/>
    </source>
</evidence>
<reference evidence="13 14" key="1">
    <citation type="submission" date="2020-11" db="EMBL/GenBank/DDBJ databases">
        <title>Draft Genome Sequence and Secondary Metabolite Biosynthetic Potential of the Lysobacter niastensis Type strain DSM 18481.</title>
        <authorList>
            <person name="Turrini P."/>
            <person name="Artuso I."/>
            <person name="Tescari M."/>
            <person name="Lugli G.A."/>
            <person name="Frangipani E."/>
            <person name="Ventura M."/>
            <person name="Visca P."/>
        </authorList>
    </citation>
    <scope>NUCLEOTIDE SEQUENCE [LARGE SCALE GENOMIC DNA]</scope>
    <source>
        <strain evidence="13 14">DSM 18481</strain>
    </source>
</reference>
<dbReference type="InterPro" id="IPR005170">
    <property type="entry name" value="Transptr-assoc_dom"/>
</dbReference>
<evidence type="ECO:0000313" key="13">
    <source>
        <dbReference type="EMBL" id="MBF6022834.1"/>
    </source>
</evidence>
<evidence type="ECO:0000256" key="5">
    <source>
        <dbReference type="ARBA" id="ARBA00022989"/>
    </source>
</evidence>
<evidence type="ECO:0000256" key="9">
    <source>
        <dbReference type="PROSITE-ProRule" id="PRU01193"/>
    </source>
</evidence>
<dbReference type="Gene3D" id="3.30.465.10">
    <property type="match status" value="1"/>
</dbReference>
<feature type="transmembrane region" description="Helical" evidence="10">
    <location>
        <begin position="96"/>
        <end position="116"/>
    </location>
</feature>
<accession>A0ABS0B2X5</accession>
<feature type="domain" description="CBS" evidence="11">
    <location>
        <begin position="279"/>
        <end position="336"/>
    </location>
</feature>
<name>A0ABS0B2X5_9GAMM</name>
<keyword evidence="5 9" id="KW-1133">Transmembrane helix</keyword>
<evidence type="ECO:0000313" key="14">
    <source>
        <dbReference type="Proteomes" id="UP001429984"/>
    </source>
</evidence>
<keyword evidence="2" id="KW-1003">Cell membrane</keyword>
<evidence type="ECO:0000256" key="10">
    <source>
        <dbReference type="SAM" id="Phobius"/>
    </source>
</evidence>
<proteinExistence type="predicted"/>
<dbReference type="InterPro" id="IPR036318">
    <property type="entry name" value="FAD-bd_PCMH-like_sf"/>
</dbReference>
<feature type="domain" description="CNNM transmembrane" evidence="12">
    <location>
        <begin position="1"/>
        <end position="197"/>
    </location>
</feature>
<dbReference type="CDD" id="cd04590">
    <property type="entry name" value="CBS_pair_CorC_HlyC_assoc"/>
    <property type="match status" value="1"/>
</dbReference>
<dbReference type="SUPFAM" id="SSF56176">
    <property type="entry name" value="FAD-binding/transporter-associated domain-like"/>
    <property type="match status" value="1"/>
</dbReference>
<evidence type="ECO:0000256" key="1">
    <source>
        <dbReference type="ARBA" id="ARBA00004651"/>
    </source>
</evidence>
<dbReference type="PROSITE" id="PS51846">
    <property type="entry name" value="CNNM"/>
    <property type="match status" value="1"/>
</dbReference>
<sequence>MLELLIVLALIVLNAFFALSEMALMTSRKLRLKQMAETSRGARVALELAEHPDNLLSTVQVGITSIGILTGTFGGESIGLVIAGWLQGMWPDATQYARAIGLGTAVSLITAASVIFGELIPKRLALTNAERIASAVALPLYWLSRAARPIVAALGAINRAVLRVLGIKDDARSAISEEEIRLLVTESHEQGVIDADERKMMNRVLGLGDRSAESLMTPRMRIAWLDAAADFAENLAAMRETPFSRYPVYRGDDSDVLGILEVKSLLDRLDEKAPDLFKELREPLFVSESTHAMKLLEIFREEQQSLALVVDEYGEISGIVTIADLMDAVVGRIHTVVGQAGKHLSPEEEDSAGPVVERADGSYLLDGALPIEDLRELVGGGALPDEEQHDFHTAAGMVIAHFGRIPYVGEFFDWGTWRIEVVDLDGPRIDKLLLNKRVEPDTDEHEASG</sequence>
<keyword evidence="6 8" id="KW-0129">CBS domain</keyword>
<dbReference type="PROSITE" id="PS51371">
    <property type="entry name" value="CBS"/>
    <property type="match status" value="2"/>
</dbReference>